<sequence length="470" mass="48886">MSSLKFGTSGLRGLVVDLVGGPAATWTAAFLAHLDAAGLSPATREVIVGQDLRSSSPQIAADCLRAASAWGWHALDAGALPTPALAQEAIRRGAAAVMVTGSHIPDDRNGLKFYRPDGEITKADETGIRAAFEAGQQAGEAGGEPRTLEGLTETYIDRIVGFFGPEALSGLRVGVYQQSSVARDVLTEALGRLGASPEPLARADRFIPVDTEAHRPEDLDLIVGWTADGRFDAIVSTDGDADRPLLADERGRIVRGDLLGLLTARRLGADIVVTPVTSSSSLERAPFLSQVVRTRVGSPFVIEGMEGAAGSGTVVGFEANGGVLVGSDVERDGRRLSALKTRDALLPIVATLAEAKAAGQSVSRVVEGLEAGAAAADRLPEIAADKSTPFLAMLAAGGEDARAFFAERGTIEDVNTFDGVRTTLADGSTVHYRASGNAPELRCYVEAGSEPAAAELLAWGLEAARRRLGA</sequence>
<evidence type="ECO:0000259" key="8">
    <source>
        <dbReference type="Pfam" id="PF00408"/>
    </source>
</evidence>
<proteinExistence type="inferred from homology"/>
<reference evidence="12 13" key="1">
    <citation type="submission" date="2020-08" db="EMBL/GenBank/DDBJ databases">
        <title>Genomic Encyclopedia of Type Strains, Phase IV (KMG-IV): sequencing the most valuable type-strain genomes for metagenomic binning, comparative biology and taxonomic classification.</title>
        <authorList>
            <person name="Goeker M."/>
        </authorList>
    </citation>
    <scope>NUCLEOTIDE SEQUENCE [LARGE SCALE GENOMIC DNA]</scope>
    <source>
        <strain evidence="12 13">DSM 25024</strain>
    </source>
</reference>
<dbReference type="InterPro" id="IPR005843">
    <property type="entry name" value="A-D-PHexomutase_C"/>
</dbReference>
<evidence type="ECO:0000259" key="9">
    <source>
        <dbReference type="Pfam" id="PF02878"/>
    </source>
</evidence>
<dbReference type="RefSeq" id="WP_090961962.1">
    <property type="nucleotide sequence ID" value="NZ_FOOA01000005.1"/>
</dbReference>
<comment type="similarity">
    <text evidence="2 7">Belongs to the phosphohexose mutase family.</text>
</comment>
<dbReference type="Gene3D" id="3.30.310.50">
    <property type="entry name" value="Alpha-D-phosphohexomutase, C-terminal domain"/>
    <property type="match status" value="1"/>
</dbReference>
<evidence type="ECO:0000259" key="11">
    <source>
        <dbReference type="Pfam" id="PF02880"/>
    </source>
</evidence>
<evidence type="ECO:0000313" key="13">
    <source>
        <dbReference type="Proteomes" id="UP000531216"/>
    </source>
</evidence>
<evidence type="ECO:0000256" key="6">
    <source>
        <dbReference type="ARBA" id="ARBA00023235"/>
    </source>
</evidence>
<dbReference type="SUPFAM" id="SSF53738">
    <property type="entry name" value="Phosphoglucomutase, first 3 domains"/>
    <property type="match status" value="3"/>
</dbReference>
<dbReference type="GO" id="GO:0004615">
    <property type="term" value="F:phosphomannomutase activity"/>
    <property type="evidence" value="ECO:0007669"/>
    <property type="project" value="UniProtKB-EC"/>
</dbReference>
<dbReference type="InterPro" id="IPR016066">
    <property type="entry name" value="A-D-PHexomutase_CS"/>
</dbReference>
<evidence type="ECO:0000256" key="4">
    <source>
        <dbReference type="ARBA" id="ARBA00022723"/>
    </source>
</evidence>
<dbReference type="AlphaFoldDB" id="A0A7W6BRI5"/>
<keyword evidence="5 7" id="KW-0460">Magnesium</keyword>
<comment type="cofactor">
    <cofactor evidence="1">
        <name>Mg(2+)</name>
        <dbReference type="ChEBI" id="CHEBI:18420"/>
    </cofactor>
</comment>
<evidence type="ECO:0000256" key="1">
    <source>
        <dbReference type="ARBA" id="ARBA00001946"/>
    </source>
</evidence>
<keyword evidence="4 7" id="KW-0479">Metal-binding</keyword>
<evidence type="ECO:0000256" key="2">
    <source>
        <dbReference type="ARBA" id="ARBA00010231"/>
    </source>
</evidence>
<dbReference type="PANTHER" id="PTHR42946:SF1">
    <property type="entry name" value="PHOSPHOGLUCOMUTASE (ALPHA-D-GLUCOSE-1,6-BISPHOSPHATE-DEPENDENT)"/>
    <property type="match status" value="1"/>
</dbReference>
<keyword evidence="13" id="KW-1185">Reference proteome</keyword>
<dbReference type="PANTHER" id="PTHR42946">
    <property type="entry name" value="PHOSPHOHEXOSE MUTASE"/>
    <property type="match status" value="1"/>
</dbReference>
<dbReference type="Gene3D" id="3.40.120.10">
    <property type="entry name" value="Alpha-D-Glucose-1,6-Bisphosphate, subunit A, domain 3"/>
    <property type="match status" value="3"/>
</dbReference>
<feature type="domain" description="Alpha-D-phosphohexomutase alpha/beta/alpha" evidence="9">
    <location>
        <begin position="4"/>
        <end position="137"/>
    </location>
</feature>
<feature type="domain" description="Alpha-D-phosphohexomutase alpha/beta/alpha" evidence="11">
    <location>
        <begin position="263"/>
        <end position="367"/>
    </location>
</feature>
<dbReference type="InterPro" id="IPR005844">
    <property type="entry name" value="A-D-PHexomutase_a/b/a-I"/>
</dbReference>
<dbReference type="Pfam" id="PF02880">
    <property type="entry name" value="PGM_PMM_III"/>
    <property type="match status" value="1"/>
</dbReference>
<keyword evidence="6 12" id="KW-0413">Isomerase</keyword>
<accession>A0A7W6BRI5</accession>
<evidence type="ECO:0000256" key="7">
    <source>
        <dbReference type="RuleBase" id="RU004326"/>
    </source>
</evidence>
<name>A0A7W6BRI5_9HYPH</name>
<dbReference type="Proteomes" id="UP000531216">
    <property type="component" value="Unassembled WGS sequence"/>
</dbReference>
<dbReference type="Pfam" id="PF00408">
    <property type="entry name" value="PGM_PMM_IV"/>
    <property type="match status" value="1"/>
</dbReference>
<gene>
    <name evidence="12" type="ORF">GGR05_002908</name>
</gene>
<dbReference type="InterPro" id="IPR005845">
    <property type="entry name" value="A-D-PHexomutase_a/b/a-II"/>
</dbReference>
<dbReference type="PROSITE" id="PS00710">
    <property type="entry name" value="PGM_PMM"/>
    <property type="match status" value="1"/>
</dbReference>
<dbReference type="Pfam" id="PF02879">
    <property type="entry name" value="PGM_PMM_II"/>
    <property type="match status" value="1"/>
</dbReference>
<evidence type="ECO:0000259" key="10">
    <source>
        <dbReference type="Pfam" id="PF02879"/>
    </source>
</evidence>
<dbReference type="GO" id="GO:0005975">
    <property type="term" value="P:carbohydrate metabolic process"/>
    <property type="evidence" value="ECO:0007669"/>
    <property type="project" value="InterPro"/>
</dbReference>
<dbReference type="EMBL" id="JACIDO010000005">
    <property type="protein sequence ID" value="MBB3936754.1"/>
    <property type="molecule type" value="Genomic_DNA"/>
</dbReference>
<keyword evidence="3" id="KW-0597">Phosphoprotein</keyword>
<dbReference type="InterPro" id="IPR016055">
    <property type="entry name" value="A-D-PHexomutase_a/b/a-I/II/III"/>
</dbReference>
<dbReference type="SUPFAM" id="SSF55957">
    <property type="entry name" value="Phosphoglucomutase, C-terminal domain"/>
    <property type="match status" value="1"/>
</dbReference>
<dbReference type="GO" id="GO:0000287">
    <property type="term" value="F:magnesium ion binding"/>
    <property type="evidence" value="ECO:0007669"/>
    <property type="project" value="InterPro"/>
</dbReference>
<feature type="domain" description="Alpha-D-phosphohexomutase C-terminal" evidence="8">
    <location>
        <begin position="416"/>
        <end position="456"/>
    </location>
</feature>
<protein>
    <submittedName>
        <fullName evidence="12">Phosphomannomutase</fullName>
        <ecNumber evidence="12">5.4.2.8</ecNumber>
    </submittedName>
</protein>
<dbReference type="Pfam" id="PF02878">
    <property type="entry name" value="PGM_PMM_I"/>
    <property type="match status" value="1"/>
</dbReference>
<dbReference type="InterPro" id="IPR005846">
    <property type="entry name" value="A-D-PHexomutase_a/b/a-III"/>
</dbReference>
<dbReference type="InterPro" id="IPR036900">
    <property type="entry name" value="A-D-PHexomutase_C_sf"/>
</dbReference>
<dbReference type="OrthoDB" id="9803322at2"/>
<feature type="domain" description="Alpha-D-phosphohexomutase alpha/beta/alpha" evidence="10">
    <location>
        <begin position="154"/>
        <end position="251"/>
    </location>
</feature>
<evidence type="ECO:0000313" key="12">
    <source>
        <dbReference type="EMBL" id="MBB3936754.1"/>
    </source>
</evidence>
<evidence type="ECO:0000256" key="3">
    <source>
        <dbReference type="ARBA" id="ARBA00022553"/>
    </source>
</evidence>
<organism evidence="12 13">
    <name type="scientific">Aureimonas phyllosphaerae</name>
    <dbReference type="NCBI Taxonomy" id="1166078"/>
    <lineage>
        <taxon>Bacteria</taxon>
        <taxon>Pseudomonadati</taxon>
        <taxon>Pseudomonadota</taxon>
        <taxon>Alphaproteobacteria</taxon>
        <taxon>Hyphomicrobiales</taxon>
        <taxon>Aurantimonadaceae</taxon>
        <taxon>Aureimonas</taxon>
    </lineage>
</organism>
<comment type="caution">
    <text evidence="12">The sequence shown here is derived from an EMBL/GenBank/DDBJ whole genome shotgun (WGS) entry which is preliminary data.</text>
</comment>
<dbReference type="InterPro" id="IPR050060">
    <property type="entry name" value="Phosphoglucosamine_mutase"/>
</dbReference>
<dbReference type="EC" id="5.4.2.8" evidence="12"/>
<evidence type="ECO:0000256" key="5">
    <source>
        <dbReference type="ARBA" id="ARBA00022842"/>
    </source>
</evidence>